<keyword evidence="1" id="KW-1133">Transmembrane helix</keyword>
<accession>A0A1Y0Y573</accession>
<reference evidence="2 3" key="1">
    <citation type="submission" date="2017-05" db="EMBL/GenBank/DDBJ databases">
        <title>Genome sequence of Acetobacter pasteurianus subsp. pasteurianus strain SRCM101342.</title>
        <authorList>
            <person name="Cho S.H."/>
        </authorList>
    </citation>
    <scope>NUCLEOTIDE SEQUENCE [LARGE SCALE GENOMIC DNA]</scope>
    <source>
        <strain evidence="2 3">SRCM101342</strain>
        <plasmid evidence="3">pap1342-5</plasmid>
    </source>
</reference>
<gene>
    <name evidence="2" type="ORF">S1001342_03232</name>
</gene>
<sequence>MFKNLNDLMKLIVAIGFVTIGVSNFILFPLIDVIFPSAHILKNELPVLQAFGNILKP</sequence>
<feature type="transmembrane region" description="Helical" evidence="1">
    <location>
        <begin position="12"/>
        <end position="35"/>
    </location>
</feature>
<organism evidence="2 3">
    <name type="scientific">Acetobacter pasteurianus subsp. pasteurianus</name>
    <dbReference type="NCBI Taxonomy" id="481145"/>
    <lineage>
        <taxon>Bacteria</taxon>
        <taxon>Pseudomonadati</taxon>
        <taxon>Pseudomonadota</taxon>
        <taxon>Alphaproteobacteria</taxon>
        <taxon>Acetobacterales</taxon>
        <taxon>Acetobacteraceae</taxon>
        <taxon>Acetobacter</taxon>
    </lineage>
</organism>
<dbReference type="AlphaFoldDB" id="A0A1Y0Y573"/>
<name>A0A1Y0Y573_ACEPA</name>
<keyword evidence="1" id="KW-0812">Transmembrane</keyword>
<dbReference type="EMBL" id="CP021514">
    <property type="protein sequence ID" value="ARW49522.1"/>
    <property type="molecule type" value="Genomic_DNA"/>
</dbReference>
<protein>
    <submittedName>
        <fullName evidence="2">Uncharacterized protein</fullName>
    </submittedName>
</protein>
<evidence type="ECO:0000313" key="3">
    <source>
        <dbReference type="Proteomes" id="UP000196205"/>
    </source>
</evidence>
<evidence type="ECO:0000256" key="1">
    <source>
        <dbReference type="SAM" id="Phobius"/>
    </source>
</evidence>
<proteinExistence type="predicted"/>
<evidence type="ECO:0000313" key="2">
    <source>
        <dbReference type="EMBL" id="ARW49522.1"/>
    </source>
</evidence>
<geneLocation type="plasmid" evidence="3">
    <name>pap1342-5</name>
</geneLocation>
<keyword evidence="2" id="KW-0614">Plasmid</keyword>
<dbReference type="Proteomes" id="UP000196205">
    <property type="component" value="Plasmid pAP1342-5"/>
</dbReference>
<keyword evidence="1" id="KW-0472">Membrane</keyword>